<protein>
    <submittedName>
        <fullName evidence="6">NUDIX hydrolase</fullName>
    </submittedName>
</protein>
<dbReference type="Proteomes" id="UP000217994">
    <property type="component" value="Unassembled WGS sequence"/>
</dbReference>
<dbReference type="Pfam" id="PF14803">
    <property type="entry name" value="Zn_ribbon_Nudix"/>
    <property type="match status" value="1"/>
</dbReference>
<accession>A0A2A4F1M3</accession>
<sequence length="181" mass="20390">MKFCSVCGHEVIARIPPGDNRERFVCDQCGTIHYQNPRNVVGTVPVWGDQVLLCRRAIEPRYGFWTLPAGFMEMGETTAEAAARETLEEAGARVEVQSLFTLLNVPHVHQVHLFYLARLVDPGFEAGEESLEVRLFDESDIPWDEIAFPTVSQTLRFFFADRAAGDYGVHTGDIFRSLRNG</sequence>
<dbReference type="InterPro" id="IPR015797">
    <property type="entry name" value="NUDIX_hydrolase-like_dom_sf"/>
</dbReference>
<dbReference type="RefSeq" id="WP_084902628.1">
    <property type="nucleotide sequence ID" value="NZ_CP020737.1"/>
</dbReference>
<dbReference type="EMBL" id="MTZU01000107">
    <property type="protein sequence ID" value="PCE26484.1"/>
    <property type="molecule type" value="Genomic_DNA"/>
</dbReference>
<dbReference type="GO" id="GO:0016787">
    <property type="term" value="F:hydrolase activity"/>
    <property type="evidence" value="ECO:0007669"/>
    <property type="project" value="UniProtKB-KW"/>
</dbReference>
<dbReference type="PRINTS" id="PR00502">
    <property type="entry name" value="NUDIXFAMILY"/>
</dbReference>
<comment type="caution">
    <text evidence="6">The sequence shown here is derived from an EMBL/GenBank/DDBJ whole genome shotgun (WGS) entry which is preliminary data.</text>
</comment>
<dbReference type="InterPro" id="IPR029401">
    <property type="entry name" value="Nudix_N"/>
</dbReference>
<organism evidence="6 7">
    <name type="scientific">Burkholderia ubonensis subsp. mesacidophila</name>
    <dbReference type="NCBI Taxonomy" id="265293"/>
    <lineage>
        <taxon>Bacteria</taxon>
        <taxon>Pseudomonadati</taxon>
        <taxon>Pseudomonadota</taxon>
        <taxon>Betaproteobacteria</taxon>
        <taxon>Burkholderiales</taxon>
        <taxon>Burkholderiaceae</taxon>
        <taxon>Burkholderia</taxon>
        <taxon>Burkholderia cepacia complex</taxon>
    </lineage>
</organism>
<comment type="similarity">
    <text evidence="4">Belongs to the Nudix hydrolase family.</text>
</comment>
<evidence type="ECO:0000256" key="4">
    <source>
        <dbReference type="RuleBase" id="RU003476"/>
    </source>
</evidence>
<dbReference type="GeneID" id="69000139"/>
<evidence type="ECO:0000259" key="5">
    <source>
        <dbReference type="PROSITE" id="PS51462"/>
    </source>
</evidence>
<reference evidence="6 7" key="1">
    <citation type="submission" date="2017-01" db="EMBL/GenBank/DDBJ databases">
        <title>Whole-Genome Shotgun Sequencing of Two beta-Proteobacterial Species in Search of the Bulgecin Biosynthetic Cluster.</title>
        <authorList>
            <person name="Horsman M.E."/>
            <person name="Marous D.R."/>
            <person name="Li R."/>
            <person name="Oliver R.A."/>
            <person name="Byun B."/>
            <person name="Emrich S.J."/>
            <person name="Boggess B."/>
            <person name="Townsend C.A."/>
            <person name="Mobashery S."/>
        </authorList>
    </citation>
    <scope>NUCLEOTIDE SEQUENCE [LARGE SCALE GENOMIC DNA]</scope>
    <source>
        <strain evidence="6 7">ATCC 31433</strain>
    </source>
</reference>
<dbReference type="Pfam" id="PF00293">
    <property type="entry name" value="NUDIX"/>
    <property type="match status" value="1"/>
</dbReference>
<feature type="domain" description="Nudix hydrolase" evidence="5">
    <location>
        <begin position="36"/>
        <end position="159"/>
    </location>
</feature>
<dbReference type="CDD" id="cd04511">
    <property type="entry name" value="NUDIX_Hydrolase"/>
    <property type="match status" value="1"/>
</dbReference>
<name>A0A2A4F1M3_9BURK</name>
<dbReference type="InterPro" id="IPR020476">
    <property type="entry name" value="Nudix_hydrolase"/>
</dbReference>
<dbReference type="PANTHER" id="PTHR43222">
    <property type="entry name" value="NUDIX HYDROLASE 23"/>
    <property type="match status" value="1"/>
</dbReference>
<gene>
    <name evidence="6" type="ORF">BZL54_31275</name>
</gene>
<evidence type="ECO:0000256" key="3">
    <source>
        <dbReference type="ARBA" id="ARBA00022842"/>
    </source>
</evidence>
<dbReference type="SUPFAM" id="SSF55811">
    <property type="entry name" value="Nudix"/>
    <property type="match status" value="1"/>
</dbReference>
<evidence type="ECO:0000256" key="2">
    <source>
        <dbReference type="ARBA" id="ARBA00022801"/>
    </source>
</evidence>
<evidence type="ECO:0000256" key="1">
    <source>
        <dbReference type="ARBA" id="ARBA00001946"/>
    </source>
</evidence>
<dbReference type="PANTHER" id="PTHR43222:SF2">
    <property type="entry name" value="NUDIX HYDROLASE 23, CHLOROPLASTIC"/>
    <property type="match status" value="1"/>
</dbReference>
<evidence type="ECO:0000313" key="7">
    <source>
        <dbReference type="Proteomes" id="UP000217994"/>
    </source>
</evidence>
<comment type="cofactor">
    <cofactor evidence="1">
        <name>Mg(2+)</name>
        <dbReference type="ChEBI" id="CHEBI:18420"/>
    </cofactor>
</comment>
<dbReference type="PROSITE" id="PS00893">
    <property type="entry name" value="NUDIX_BOX"/>
    <property type="match status" value="1"/>
</dbReference>
<dbReference type="Gene3D" id="3.90.79.10">
    <property type="entry name" value="Nucleoside Triphosphate Pyrophosphohydrolase"/>
    <property type="match status" value="1"/>
</dbReference>
<proteinExistence type="inferred from homology"/>
<dbReference type="Gene3D" id="2.20.70.10">
    <property type="match status" value="1"/>
</dbReference>
<dbReference type="InterPro" id="IPR020084">
    <property type="entry name" value="NUDIX_hydrolase_CS"/>
</dbReference>
<dbReference type="AlphaFoldDB" id="A0A2A4F1M3"/>
<keyword evidence="3" id="KW-0460">Magnesium</keyword>
<keyword evidence="2 4" id="KW-0378">Hydrolase</keyword>
<dbReference type="PROSITE" id="PS51462">
    <property type="entry name" value="NUDIX"/>
    <property type="match status" value="1"/>
</dbReference>
<evidence type="ECO:0000313" key="6">
    <source>
        <dbReference type="EMBL" id="PCE26484.1"/>
    </source>
</evidence>
<dbReference type="InterPro" id="IPR000086">
    <property type="entry name" value="NUDIX_hydrolase_dom"/>
</dbReference>